<proteinExistence type="predicted"/>
<keyword evidence="1" id="KW-0507">mRNA processing</keyword>
<keyword evidence="3" id="KW-0508">mRNA splicing</keyword>
<dbReference type="CDD" id="cd00590">
    <property type="entry name" value="RRM_SF"/>
    <property type="match status" value="1"/>
</dbReference>
<evidence type="ECO:0000313" key="7">
    <source>
        <dbReference type="Proteomes" id="UP001341840"/>
    </source>
</evidence>
<dbReference type="InterPro" id="IPR012677">
    <property type="entry name" value="Nucleotide-bd_a/b_plait_sf"/>
</dbReference>
<keyword evidence="4" id="KW-0694">RNA-binding</keyword>
<sequence length="142" mass="16534">MFSVLADNLPIDATKRWLWKVFSSTGRVEDIYLSIKVRKGNPLRFAFIIFKTREEARRAIEQLDGWIVWGCRISVSESKYRRKINPKNERPDQAVNLDECSRLQTFGNSKIYLEESKALKEKLRRCVIGEALDAINVESLLQ</sequence>
<evidence type="ECO:0000256" key="3">
    <source>
        <dbReference type="ARBA" id="ARBA00023187"/>
    </source>
</evidence>
<dbReference type="SMART" id="SM00360">
    <property type="entry name" value="RRM"/>
    <property type="match status" value="1"/>
</dbReference>
<keyword evidence="2" id="KW-0747">Spliceosome</keyword>
<dbReference type="Pfam" id="PF00076">
    <property type="entry name" value="RRM_1"/>
    <property type="match status" value="1"/>
</dbReference>
<reference evidence="6 7" key="1">
    <citation type="journal article" date="2023" name="Plants (Basel)">
        <title>Bridging the Gap: Combining Genomics and Transcriptomics Approaches to Understand Stylosanthes scabra, an Orphan Legume from the Brazilian Caatinga.</title>
        <authorList>
            <person name="Ferreira-Neto J.R.C."/>
            <person name="da Silva M.D."/>
            <person name="Binneck E."/>
            <person name="de Melo N.F."/>
            <person name="da Silva R.H."/>
            <person name="de Melo A.L.T.M."/>
            <person name="Pandolfi V."/>
            <person name="Bustamante F.O."/>
            <person name="Brasileiro-Vidal A.C."/>
            <person name="Benko-Iseppon A.M."/>
        </authorList>
    </citation>
    <scope>NUCLEOTIDE SEQUENCE [LARGE SCALE GENOMIC DNA]</scope>
    <source>
        <tissue evidence="6">Leaves</tissue>
    </source>
</reference>
<dbReference type="PROSITE" id="PS50102">
    <property type="entry name" value="RRM"/>
    <property type="match status" value="1"/>
</dbReference>
<organism evidence="6 7">
    <name type="scientific">Stylosanthes scabra</name>
    <dbReference type="NCBI Taxonomy" id="79078"/>
    <lineage>
        <taxon>Eukaryota</taxon>
        <taxon>Viridiplantae</taxon>
        <taxon>Streptophyta</taxon>
        <taxon>Embryophyta</taxon>
        <taxon>Tracheophyta</taxon>
        <taxon>Spermatophyta</taxon>
        <taxon>Magnoliopsida</taxon>
        <taxon>eudicotyledons</taxon>
        <taxon>Gunneridae</taxon>
        <taxon>Pentapetalae</taxon>
        <taxon>rosids</taxon>
        <taxon>fabids</taxon>
        <taxon>Fabales</taxon>
        <taxon>Fabaceae</taxon>
        <taxon>Papilionoideae</taxon>
        <taxon>50 kb inversion clade</taxon>
        <taxon>dalbergioids sensu lato</taxon>
        <taxon>Dalbergieae</taxon>
        <taxon>Pterocarpus clade</taxon>
        <taxon>Stylosanthes</taxon>
    </lineage>
</organism>
<dbReference type="EMBL" id="JASCZI010060796">
    <property type="protein sequence ID" value="MED6136069.1"/>
    <property type="molecule type" value="Genomic_DNA"/>
</dbReference>
<keyword evidence="7" id="KW-1185">Reference proteome</keyword>
<evidence type="ECO:0000256" key="1">
    <source>
        <dbReference type="ARBA" id="ARBA00022664"/>
    </source>
</evidence>
<protein>
    <recommendedName>
        <fullName evidence="5">RRM domain-containing protein</fullName>
    </recommendedName>
</protein>
<evidence type="ECO:0000256" key="2">
    <source>
        <dbReference type="ARBA" id="ARBA00022728"/>
    </source>
</evidence>
<dbReference type="PANTHER" id="PTHR23147">
    <property type="entry name" value="SERINE/ARGININE RICH SPLICING FACTOR"/>
    <property type="match status" value="1"/>
</dbReference>
<evidence type="ECO:0000313" key="6">
    <source>
        <dbReference type="EMBL" id="MED6136069.1"/>
    </source>
</evidence>
<evidence type="ECO:0000256" key="4">
    <source>
        <dbReference type="PROSITE-ProRule" id="PRU00176"/>
    </source>
</evidence>
<name>A0ABU6SJ40_9FABA</name>
<accession>A0ABU6SJ40</accession>
<dbReference type="SUPFAM" id="SSF54928">
    <property type="entry name" value="RNA-binding domain, RBD"/>
    <property type="match status" value="1"/>
</dbReference>
<dbReference type="InterPro" id="IPR050907">
    <property type="entry name" value="SRSF"/>
</dbReference>
<dbReference type="Gene3D" id="3.30.70.330">
    <property type="match status" value="1"/>
</dbReference>
<evidence type="ECO:0000259" key="5">
    <source>
        <dbReference type="PROSITE" id="PS50102"/>
    </source>
</evidence>
<gene>
    <name evidence="6" type="ORF">PIB30_052486</name>
</gene>
<dbReference type="Proteomes" id="UP001341840">
    <property type="component" value="Unassembled WGS sequence"/>
</dbReference>
<feature type="domain" description="RRM" evidence="5">
    <location>
        <begin position="2"/>
        <end position="80"/>
    </location>
</feature>
<comment type="caution">
    <text evidence="6">The sequence shown here is derived from an EMBL/GenBank/DDBJ whole genome shotgun (WGS) entry which is preliminary data.</text>
</comment>
<dbReference type="InterPro" id="IPR035979">
    <property type="entry name" value="RBD_domain_sf"/>
</dbReference>
<dbReference type="InterPro" id="IPR000504">
    <property type="entry name" value="RRM_dom"/>
</dbReference>